<organism evidence="3 4">
    <name type="scientific">Tigriopus californicus</name>
    <name type="common">Marine copepod</name>
    <dbReference type="NCBI Taxonomy" id="6832"/>
    <lineage>
        <taxon>Eukaryota</taxon>
        <taxon>Metazoa</taxon>
        <taxon>Ecdysozoa</taxon>
        <taxon>Arthropoda</taxon>
        <taxon>Crustacea</taxon>
        <taxon>Multicrustacea</taxon>
        <taxon>Hexanauplia</taxon>
        <taxon>Copepoda</taxon>
        <taxon>Harpacticoida</taxon>
        <taxon>Harpacticidae</taxon>
        <taxon>Tigriopus</taxon>
    </lineage>
</organism>
<evidence type="ECO:0000256" key="2">
    <source>
        <dbReference type="SAM" id="SignalP"/>
    </source>
</evidence>
<dbReference type="EMBL" id="VCGU01000001">
    <property type="protein sequence ID" value="TRY80282.1"/>
    <property type="molecule type" value="Genomic_DNA"/>
</dbReference>
<sequence>MRRTRSSRFWALMSLSLWAWLMVTSATPLGGGSEDITDSKTDIDNNGYHDGHSLEPTKQGEQEPRQLNAFITVYTTIFETETETSLAEIFESCYTTLVDNLPVCSTFDIKPTTTMFRNRNNQDDIQVIEETVPNLLIQNQPRDFQSFIKASKASNFNASEGQELTNEATANDVILMDEPLIPEIHEEPLTALEWIQSSKGHLSDKASARQICLFGCLTTTSSTTITSVFLELISSTGPTQTLAFTTPGCFPFSIMFSLHVPSC</sequence>
<name>A0A553PRI2_TIGCA</name>
<feature type="signal peptide" evidence="2">
    <location>
        <begin position="1"/>
        <end position="26"/>
    </location>
</feature>
<gene>
    <name evidence="3" type="ORF">TCAL_04543</name>
</gene>
<evidence type="ECO:0000313" key="4">
    <source>
        <dbReference type="Proteomes" id="UP000318571"/>
    </source>
</evidence>
<proteinExistence type="predicted"/>
<keyword evidence="2" id="KW-0732">Signal</keyword>
<feature type="compositionally biased region" description="Basic and acidic residues" evidence="1">
    <location>
        <begin position="37"/>
        <end position="62"/>
    </location>
</feature>
<reference evidence="3 4" key="1">
    <citation type="journal article" date="2018" name="Nat. Ecol. Evol.">
        <title>Genomic signatures of mitonuclear coevolution across populations of Tigriopus californicus.</title>
        <authorList>
            <person name="Barreto F.S."/>
            <person name="Watson E.T."/>
            <person name="Lima T.G."/>
            <person name="Willett C.S."/>
            <person name="Edmands S."/>
            <person name="Li W."/>
            <person name="Burton R.S."/>
        </authorList>
    </citation>
    <scope>NUCLEOTIDE SEQUENCE [LARGE SCALE GENOMIC DNA]</scope>
    <source>
        <strain evidence="3 4">San Diego</strain>
    </source>
</reference>
<comment type="caution">
    <text evidence="3">The sequence shown here is derived from an EMBL/GenBank/DDBJ whole genome shotgun (WGS) entry which is preliminary data.</text>
</comment>
<feature type="region of interest" description="Disordered" evidence="1">
    <location>
        <begin position="31"/>
        <end position="62"/>
    </location>
</feature>
<feature type="chain" id="PRO_5022084740" evidence="2">
    <location>
        <begin position="27"/>
        <end position="263"/>
    </location>
</feature>
<dbReference type="AlphaFoldDB" id="A0A553PRI2"/>
<keyword evidence="4" id="KW-1185">Reference proteome</keyword>
<protein>
    <submittedName>
        <fullName evidence="3">Uncharacterized protein</fullName>
    </submittedName>
</protein>
<dbReference type="Proteomes" id="UP000318571">
    <property type="component" value="Chromosome 12"/>
</dbReference>
<accession>A0A553PRI2</accession>
<evidence type="ECO:0000256" key="1">
    <source>
        <dbReference type="SAM" id="MobiDB-lite"/>
    </source>
</evidence>
<evidence type="ECO:0000313" key="3">
    <source>
        <dbReference type="EMBL" id="TRY80282.1"/>
    </source>
</evidence>